<sequence>MLRQFLILSFYAAGSVFAQAEEIALDVMPSREVLDLLVDAQDELKLRGVSRSGNSLTGDLGEFMFINAFGWTAAKRSQKGFDALDGPTRIQIKARRLSAAGGNEQLGAIRDLEGFDLLAAVIFDRRYHVLHASIIPAGVIREFADFNAHTNSYRFFYNDAVRMRADVLDVSEALRSLEF</sequence>
<feature type="signal peptide" evidence="1">
    <location>
        <begin position="1"/>
        <end position="20"/>
    </location>
</feature>
<keyword evidence="1" id="KW-0732">Signal</keyword>
<dbReference type="RefSeq" id="WP_058247720.1">
    <property type="nucleotide sequence ID" value="NZ_CYSE01000003.1"/>
</dbReference>
<proteinExistence type="predicted"/>
<dbReference type="Proteomes" id="UP000054935">
    <property type="component" value="Unassembled WGS sequence"/>
</dbReference>
<accession>A0A0N7LZY2</accession>
<reference evidence="2 3" key="1">
    <citation type="submission" date="2015-09" db="EMBL/GenBank/DDBJ databases">
        <authorList>
            <consortium name="Swine Surveillance"/>
        </authorList>
    </citation>
    <scope>NUCLEOTIDE SEQUENCE [LARGE SCALE GENOMIC DNA]</scope>
    <source>
        <strain evidence="2 3">CECT 7648</strain>
    </source>
</reference>
<evidence type="ECO:0000313" key="3">
    <source>
        <dbReference type="Proteomes" id="UP000054935"/>
    </source>
</evidence>
<dbReference type="AlphaFoldDB" id="A0A0N7LZY2"/>
<organism evidence="2 3">
    <name type="scientific">Tropicibacter naphthalenivorans</name>
    <dbReference type="NCBI Taxonomy" id="441103"/>
    <lineage>
        <taxon>Bacteria</taxon>
        <taxon>Pseudomonadati</taxon>
        <taxon>Pseudomonadota</taxon>
        <taxon>Alphaproteobacteria</taxon>
        <taxon>Rhodobacterales</taxon>
        <taxon>Roseobacteraceae</taxon>
        <taxon>Tropicibacter</taxon>
    </lineage>
</organism>
<evidence type="ECO:0000256" key="1">
    <source>
        <dbReference type="SAM" id="SignalP"/>
    </source>
</evidence>
<gene>
    <name evidence="2" type="ORF">TRN7648_02246</name>
</gene>
<feature type="chain" id="PRO_5006015746" evidence="1">
    <location>
        <begin position="21"/>
        <end position="179"/>
    </location>
</feature>
<name>A0A0N7LZY2_9RHOB</name>
<evidence type="ECO:0000313" key="2">
    <source>
        <dbReference type="EMBL" id="CUH78937.1"/>
    </source>
</evidence>
<protein>
    <submittedName>
        <fullName evidence="2">Uncharacterized protein</fullName>
    </submittedName>
</protein>
<keyword evidence="3" id="KW-1185">Reference proteome</keyword>
<dbReference type="EMBL" id="CYSE01000003">
    <property type="protein sequence ID" value="CUH78937.1"/>
    <property type="molecule type" value="Genomic_DNA"/>
</dbReference>